<dbReference type="Proteomes" id="UP000887578">
    <property type="component" value="Unplaced"/>
</dbReference>
<dbReference type="PROSITE" id="PS50181">
    <property type="entry name" value="FBOX"/>
    <property type="match status" value="1"/>
</dbReference>
<sequence length="169" mass="18905">MSGSEENGGGSTGAVATDSTLSTTSTVCTALSVASISTAISIDFLLPLDSFPDDVLFAVFKRLDIQNRLNCAKVNNRWNKLLKKWVDIQSISISEKHFSVKNEYIESSVTFKIVDTARINPMVLTFLKKCTHIFHLVIHNAQILKYFATIWSKFQNLELLVLPNDTFDE</sequence>
<dbReference type="SUPFAM" id="SSF81383">
    <property type="entry name" value="F-box domain"/>
    <property type="match status" value="1"/>
</dbReference>
<keyword evidence="2" id="KW-1185">Reference proteome</keyword>
<dbReference type="InterPro" id="IPR001810">
    <property type="entry name" value="F-box_dom"/>
</dbReference>
<dbReference type="WBParaSite" id="PDA_v2.g24707.t1">
    <property type="protein sequence ID" value="PDA_v2.g24707.t1"/>
    <property type="gene ID" value="PDA_v2.g24707"/>
</dbReference>
<accession>A0A914Q1V5</accession>
<dbReference type="CDD" id="cd09917">
    <property type="entry name" value="F-box_SF"/>
    <property type="match status" value="1"/>
</dbReference>
<organism evidence="2 3">
    <name type="scientific">Panagrolaimus davidi</name>
    <dbReference type="NCBI Taxonomy" id="227884"/>
    <lineage>
        <taxon>Eukaryota</taxon>
        <taxon>Metazoa</taxon>
        <taxon>Ecdysozoa</taxon>
        <taxon>Nematoda</taxon>
        <taxon>Chromadorea</taxon>
        <taxon>Rhabditida</taxon>
        <taxon>Tylenchina</taxon>
        <taxon>Panagrolaimomorpha</taxon>
        <taxon>Panagrolaimoidea</taxon>
        <taxon>Panagrolaimidae</taxon>
        <taxon>Panagrolaimus</taxon>
    </lineage>
</organism>
<dbReference type="Pfam" id="PF00646">
    <property type="entry name" value="F-box"/>
    <property type="match status" value="1"/>
</dbReference>
<reference evidence="3" key="1">
    <citation type="submission" date="2022-11" db="UniProtKB">
        <authorList>
            <consortium name="WormBaseParasite"/>
        </authorList>
    </citation>
    <scope>IDENTIFICATION</scope>
</reference>
<dbReference type="Gene3D" id="3.80.10.10">
    <property type="entry name" value="Ribonuclease Inhibitor"/>
    <property type="match status" value="1"/>
</dbReference>
<dbReference type="InterPro" id="IPR036047">
    <property type="entry name" value="F-box-like_dom_sf"/>
</dbReference>
<evidence type="ECO:0000313" key="3">
    <source>
        <dbReference type="WBParaSite" id="PDA_v2.g24707.t1"/>
    </source>
</evidence>
<dbReference type="AlphaFoldDB" id="A0A914Q1V5"/>
<proteinExistence type="predicted"/>
<name>A0A914Q1V5_9BILA</name>
<evidence type="ECO:0000313" key="2">
    <source>
        <dbReference type="Proteomes" id="UP000887578"/>
    </source>
</evidence>
<protein>
    <submittedName>
        <fullName evidence="3">F-box domain-containing protein</fullName>
    </submittedName>
</protein>
<dbReference type="InterPro" id="IPR032675">
    <property type="entry name" value="LRR_dom_sf"/>
</dbReference>
<evidence type="ECO:0000259" key="1">
    <source>
        <dbReference type="PROSITE" id="PS50181"/>
    </source>
</evidence>
<feature type="domain" description="F-box" evidence="1">
    <location>
        <begin position="45"/>
        <end position="91"/>
    </location>
</feature>
<dbReference type="SMART" id="SM00256">
    <property type="entry name" value="FBOX"/>
    <property type="match status" value="1"/>
</dbReference>